<organism evidence="3 4">
    <name type="scientific">Eshraghiella crossota DSM 2876</name>
    <dbReference type="NCBI Taxonomy" id="511680"/>
    <lineage>
        <taxon>Bacteria</taxon>
        <taxon>Bacillati</taxon>
        <taxon>Bacillota</taxon>
        <taxon>Clostridia</taxon>
        <taxon>Lachnospirales</taxon>
        <taxon>Lachnospiraceae</taxon>
        <taxon>Eshraghiella</taxon>
    </lineage>
</organism>
<keyword evidence="4" id="KW-1185">Reference proteome</keyword>
<feature type="transmembrane region" description="Helical" evidence="2">
    <location>
        <begin position="6"/>
        <end position="28"/>
    </location>
</feature>
<dbReference type="EMBL" id="ABWN01000033">
    <property type="protein sequence ID" value="EFF67965.1"/>
    <property type="molecule type" value="Genomic_DNA"/>
</dbReference>
<dbReference type="AlphaFoldDB" id="D4S175"/>
<protein>
    <submittedName>
        <fullName evidence="3">Uncharacterized protein</fullName>
    </submittedName>
</protein>
<evidence type="ECO:0000313" key="3">
    <source>
        <dbReference type="EMBL" id="EFF67965.1"/>
    </source>
</evidence>
<reference evidence="3 4" key="1">
    <citation type="submission" date="2010-02" db="EMBL/GenBank/DDBJ databases">
        <authorList>
            <person name="Weinstock G."/>
            <person name="Sodergren E."/>
            <person name="Clifton S."/>
            <person name="Fulton L."/>
            <person name="Fulton B."/>
            <person name="Courtney L."/>
            <person name="Fronick C."/>
            <person name="Harrison M."/>
            <person name="Strong C."/>
            <person name="Farmer C."/>
            <person name="Delahaunty K."/>
            <person name="Markovic C."/>
            <person name="Hall O."/>
            <person name="Minx P."/>
            <person name="Tomlinson C."/>
            <person name="Mitreva M."/>
            <person name="Nelson J."/>
            <person name="Hou S."/>
            <person name="Wollam A."/>
            <person name="Pepin K.H."/>
            <person name="Johnson M."/>
            <person name="Bhonagiri V."/>
            <person name="Zhang X."/>
            <person name="Suruliraj S."/>
            <person name="Warren W."/>
            <person name="Chinwalla A."/>
            <person name="Mardis E.R."/>
            <person name="Wilson R.K."/>
        </authorList>
    </citation>
    <scope>NUCLEOTIDE SEQUENCE [LARGE SCALE GENOMIC DNA]</scope>
    <source>
        <strain evidence="3 4">DSM 2876</strain>
    </source>
</reference>
<keyword evidence="2" id="KW-0812">Transmembrane</keyword>
<gene>
    <name evidence="3" type="ORF">BUTYVIB_01845</name>
</gene>
<dbReference type="Proteomes" id="UP000006238">
    <property type="component" value="Unassembled WGS sequence"/>
</dbReference>
<dbReference type="HOGENOM" id="CLU_093084_0_0_9"/>
<keyword evidence="2" id="KW-0472">Membrane</keyword>
<proteinExistence type="predicted"/>
<dbReference type="RefSeq" id="WP_005603687.1">
    <property type="nucleotide sequence ID" value="NZ_GG663524.1"/>
</dbReference>
<keyword evidence="2" id="KW-1133">Transmembrane helix</keyword>
<dbReference type="eggNOG" id="COG1559">
    <property type="taxonomic scope" value="Bacteria"/>
</dbReference>
<feature type="region of interest" description="Disordered" evidence="1">
    <location>
        <begin position="51"/>
        <end position="123"/>
    </location>
</feature>
<feature type="compositionally biased region" description="Pro residues" evidence="1">
    <location>
        <begin position="91"/>
        <end position="107"/>
    </location>
</feature>
<name>D4S175_9FIRM</name>
<comment type="caution">
    <text evidence="3">The sequence shown here is derived from an EMBL/GenBank/DDBJ whole genome shotgun (WGS) entry which is preliminary data.</text>
</comment>
<dbReference type="STRING" id="45851.BHV86_09100"/>
<dbReference type="GeneID" id="98919547"/>
<evidence type="ECO:0000256" key="1">
    <source>
        <dbReference type="SAM" id="MobiDB-lite"/>
    </source>
</evidence>
<accession>D4S175</accession>
<feature type="compositionally biased region" description="Low complexity" evidence="1">
    <location>
        <begin position="76"/>
        <end position="90"/>
    </location>
</feature>
<dbReference type="Gene3D" id="3.30.1490.480">
    <property type="entry name" value="Endolytic murein transglycosylase"/>
    <property type="match status" value="1"/>
</dbReference>
<sequence>MKLKYYLRGLGVGIVVTAVILTIANHLGNKMSDEDIIKRAAKLGMVMKEDESLFPPTEPETTTPEPTSPSPAEQDTTAVKPAEPETTTPEPTTPEPTTPEPTTPVPTEPETTTPVPAEPQTSGIVIHTATITVTSGMYSEAVSQKLEEAGIVKNWREFNEYLTSNGYSERLQTGTHSFNSEMGYNEIAEILVSR</sequence>
<feature type="compositionally biased region" description="Low complexity" evidence="1">
    <location>
        <begin position="108"/>
        <end position="119"/>
    </location>
</feature>
<evidence type="ECO:0000313" key="4">
    <source>
        <dbReference type="Proteomes" id="UP000006238"/>
    </source>
</evidence>
<evidence type="ECO:0000256" key="2">
    <source>
        <dbReference type="SAM" id="Phobius"/>
    </source>
</evidence>